<sequence>MEDRPNDVFLFKSERAGNPAAIFRIGMREFFWMGRRVGGCKTLLEAADAGDVQARYMCAMLLLTPGVGDEADAGRGVEMFLNVMAAGKIEVCRELFGQLFANPQIGVQPSDPGKPIVCRSSVCPTRGVMGAATDSSSVSCVQCLAEFEVLHFLSQSSILFIISDNHSTKFLQMARSLKKDTKKVDVSVQHECPLNLLPREIWSIIATKVASSSIEDLFNMQATCKVFLGAARSDAVYKHATMSYKSLARFLGNHDGLEKRFLDRCLELGNVDAIVRHGFAEYLRFGHRDKGMELLARASTEGSVKAGYLSSMLLMFDHEDEEDMVRGVQMMVGFIKSGQLESYTNFLTDVCKDNKVILNELLARI</sequence>
<comment type="caution">
    <text evidence="2">The sequence shown here is derived from an EMBL/GenBank/DDBJ whole genome shotgun (WGS) entry which is preliminary data.</text>
</comment>
<reference evidence="2 3" key="1">
    <citation type="submission" date="2019-01" db="EMBL/GenBank/DDBJ databases">
        <title>Sequencing of cultivated peanut Arachis hypogaea provides insights into genome evolution and oil improvement.</title>
        <authorList>
            <person name="Chen X."/>
        </authorList>
    </citation>
    <scope>NUCLEOTIDE SEQUENCE [LARGE SCALE GENOMIC DNA]</scope>
    <source>
        <strain evidence="3">cv. Fuhuasheng</strain>
        <tissue evidence="2">Leaves</tissue>
    </source>
</reference>
<dbReference type="PANTHER" id="PTHR33784:SF49">
    <property type="entry name" value="F-BOX PROTEIN"/>
    <property type="match status" value="1"/>
</dbReference>
<dbReference type="EMBL" id="SDMP01000003">
    <property type="protein sequence ID" value="RYR65676.1"/>
    <property type="molecule type" value="Genomic_DNA"/>
</dbReference>
<dbReference type="InterPro" id="IPR040338">
    <property type="entry name" value="At1g67623-like"/>
</dbReference>
<dbReference type="AlphaFoldDB" id="A0A445DR79"/>
<keyword evidence="3" id="KW-1185">Reference proteome</keyword>
<evidence type="ECO:0000313" key="3">
    <source>
        <dbReference type="Proteomes" id="UP000289738"/>
    </source>
</evidence>
<dbReference type="Proteomes" id="UP000289738">
    <property type="component" value="Chromosome A03"/>
</dbReference>
<dbReference type="InterPro" id="IPR036047">
    <property type="entry name" value="F-box-like_dom_sf"/>
</dbReference>
<dbReference type="Pfam" id="PF23310">
    <property type="entry name" value="TPR_27"/>
    <property type="match status" value="2"/>
</dbReference>
<accession>A0A445DR79</accession>
<evidence type="ECO:0000259" key="1">
    <source>
        <dbReference type="Pfam" id="PF23310"/>
    </source>
</evidence>
<dbReference type="SUPFAM" id="SSF81383">
    <property type="entry name" value="F-box domain"/>
    <property type="match status" value="1"/>
</dbReference>
<dbReference type="PANTHER" id="PTHR33784">
    <property type="entry name" value="OS05G0482100 PROTEIN"/>
    <property type="match status" value="1"/>
</dbReference>
<dbReference type="InterPro" id="IPR057136">
    <property type="entry name" value="At2g35280_TPR_dom"/>
</dbReference>
<proteinExistence type="predicted"/>
<feature type="domain" description="At2g35280-like TPR" evidence="1">
    <location>
        <begin position="258"/>
        <end position="337"/>
    </location>
</feature>
<dbReference type="STRING" id="3818.A0A445DR79"/>
<protein>
    <recommendedName>
        <fullName evidence="1">At2g35280-like TPR domain-containing protein</fullName>
    </recommendedName>
</protein>
<feature type="domain" description="At2g35280-like TPR" evidence="1">
    <location>
        <begin position="5"/>
        <end position="97"/>
    </location>
</feature>
<evidence type="ECO:0000313" key="2">
    <source>
        <dbReference type="EMBL" id="RYR65676.1"/>
    </source>
</evidence>
<gene>
    <name evidence="2" type="ORF">Ahy_A03g011602</name>
</gene>
<name>A0A445DR79_ARAHY</name>
<organism evidence="2 3">
    <name type="scientific">Arachis hypogaea</name>
    <name type="common">Peanut</name>
    <dbReference type="NCBI Taxonomy" id="3818"/>
    <lineage>
        <taxon>Eukaryota</taxon>
        <taxon>Viridiplantae</taxon>
        <taxon>Streptophyta</taxon>
        <taxon>Embryophyta</taxon>
        <taxon>Tracheophyta</taxon>
        <taxon>Spermatophyta</taxon>
        <taxon>Magnoliopsida</taxon>
        <taxon>eudicotyledons</taxon>
        <taxon>Gunneridae</taxon>
        <taxon>Pentapetalae</taxon>
        <taxon>rosids</taxon>
        <taxon>fabids</taxon>
        <taxon>Fabales</taxon>
        <taxon>Fabaceae</taxon>
        <taxon>Papilionoideae</taxon>
        <taxon>50 kb inversion clade</taxon>
        <taxon>dalbergioids sensu lato</taxon>
        <taxon>Dalbergieae</taxon>
        <taxon>Pterocarpus clade</taxon>
        <taxon>Arachis</taxon>
    </lineage>
</organism>